<dbReference type="RefSeq" id="XP_026485406.2">
    <property type="nucleotide sequence ID" value="XM_026629621.2"/>
</dbReference>
<dbReference type="Pfam" id="PF13855">
    <property type="entry name" value="LRR_8"/>
    <property type="match status" value="7"/>
</dbReference>
<keyword evidence="2 5" id="KW-0732">Signal</keyword>
<dbReference type="OrthoDB" id="8731593at2759"/>
<feature type="signal peptide" evidence="5">
    <location>
        <begin position="1"/>
        <end position="43"/>
    </location>
</feature>
<keyword evidence="1" id="KW-0433">Leucine-rich repeat</keyword>
<dbReference type="PANTHER" id="PTHR24373">
    <property type="entry name" value="SLIT RELATED LEUCINE-RICH REPEAT NEURONAL PROTEIN"/>
    <property type="match status" value="1"/>
</dbReference>
<dbReference type="InterPro" id="IPR032675">
    <property type="entry name" value="LRR_dom_sf"/>
</dbReference>
<dbReference type="InterPro" id="IPR000483">
    <property type="entry name" value="Cys-rich_flank_reg_C"/>
</dbReference>
<proteinExistence type="predicted"/>
<keyword evidence="4" id="KW-0812">Transmembrane</keyword>
<dbReference type="SMART" id="SM00082">
    <property type="entry name" value="LRRCT"/>
    <property type="match status" value="1"/>
</dbReference>
<feature type="chain" id="PRO_5046764227" evidence="5">
    <location>
        <begin position="44"/>
        <end position="1351"/>
    </location>
</feature>
<dbReference type="InterPro" id="IPR001611">
    <property type="entry name" value="Leu-rich_rpt"/>
</dbReference>
<dbReference type="SMART" id="SM00369">
    <property type="entry name" value="LRR_TYP"/>
    <property type="match status" value="28"/>
</dbReference>
<dbReference type="SMART" id="SM00364">
    <property type="entry name" value="LRR_BAC"/>
    <property type="match status" value="12"/>
</dbReference>
<evidence type="ECO:0000256" key="4">
    <source>
        <dbReference type="SAM" id="Phobius"/>
    </source>
</evidence>
<evidence type="ECO:0000256" key="1">
    <source>
        <dbReference type="ARBA" id="ARBA00022614"/>
    </source>
</evidence>
<name>A0A8B8HPD0_VANTA</name>
<evidence type="ECO:0000259" key="6">
    <source>
        <dbReference type="SMART" id="SM00082"/>
    </source>
</evidence>
<dbReference type="InterPro" id="IPR050328">
    <property type="entry name" value="Dev_Immune_Receptor"/>
</dbReference>
<evidence type="ECO:0000313" key="7">
    <source>
        <dbReference type="Proteomes" id="UP001652626"/>
    </source>
</evidence>
<gene>
    <name evidence="8" type="primary">LOC113392970</name>
</gene>
<accession>A0A8B8HPD0</accession>
<evidence type="ECO:0000256" key="3">
    <source>
        <dbReference type="ARBA" id="ARBA00022737"/>
    </source>
</evidence>
<dbReference type="PRINTS" id="PR00019">
    <property type="entry name" value="LEURICHRPT"/>
</dbReference>
<dbReference type="SUPFAM" id="SSF52058">
    <property type="entry name" value="L domain-like"/>
    <property type="match status" value="4"/>
</dbReference>
<organism evidence="7 8">
    <name type="scientific">Vanessa tameamea</name>
    <name type="common">Kamehameha butterfly</name>
    <dbReference type="NCBI Taxonomy" id="334116"/>
    <lineage>
        <taxon>Eukaryota</taxon>
        <taxon>Metazoa</taxon>
        <taxon>Ecdysozoa</taxon>
        <taxon>Arthropoda</taxon>
        <taxon>Hexapoda</taxon>
        <taxon>Insecta</taxon>
        <taxon>Pterygota</taxon>
        <taxon>Neoptera</taxon>
        <taxon>Endopterygota</taxon>
        <taxon>Lepidoptera</taxon>
        <taxon>Glossata</taxon>
        <taxon>Ditrysia</taxon>
        <taxon>Papilionoidea</taxon>
        <taxon>Nymphalidae</taxon>
        <taxon>Nymphalinae</taxon>
        <taxon>Vanessa</taxon>
    </lineage>
</organism>
<dbReference type="PANTHER" id="PTHR24373:SF275">
    <property type="entry name" value="TIR DOMAIN-CONTAINING PROTEIN"/>
    <property type="match status" value="1"/>
</dbReference>
<dbReference type="GeneID" id="113392970"/>
<dbReference type="Gene3D" id="3.80.10.10">
    <property type="entry name" value="Ribonuclease Inhibitor"/>
    <property type="match status" value="7"/>
</dbReference>
<feature type="transmembrane region" description="Helical" evidence="4">
    <location>
        <begin position="1247"/>
        <end position="1269"/>
    </location>
</feature>
<protein>
    <submittedName>
        <fullName evidence="8">Chaoptin</fullName>
    </submittedName>
</protein>
<reference evidence="8" key="1">
    <citation type="submission" date="2025-08" db="UniProtKB">
        <authorList>
            <consortium name="RefSeq"/>
        </authorList>
    </citation>
    <scope>IDENTIFICATION</scope>
    <source>
        <tissue evidence="8">Whole body</tissue>
    </source>
</reference>
<dbReference type="OMA" id="VSEMAFH"/>
<dbReference type="PROSITE" id="PS51450">
    <property type="entry name" value="LRR"/>
    <property type="match status" value="9"/>
</dbReference>
<evidence type="ECO:0000256" key="2">
    <source>
        <dbReference type="ARBA" id="ARBA00022729"/>
    </source>
</evidence>
<keyword evidence="7" id="KW-1185">Reference proteome</keyword>
<dbReference type="SMART" id="SM00365">
    <property type="entry name" value="LRR_SD22"/>
    <property type="match status" value="14"/>
</dbReference>
<feature type="domain" description="LRRCT" evidence="6">
    <location>
        <begin position="1136"/>
        <end position="1183"/>
    </location>
</feature>
<evidence type="ECO:0000256" key="5">
    <source>
        <dbReference type="SAM" id="SignalP"/>
    </source>
</evidence>
<dbReference type="InterPro" id="IPR003591">
    <property type="entry name" value="Leu-rich_rpt_typical-subtyp"/>
</dbReference>
<keyword evidence="3" id="KW-0677">Repeat</keyword>
<keyword evidence="4" id="KW-0472">Membrane</keyword>
<sequence>MTEWLKCFDEVFVDTKSFASRMFGASKMTMWILLLLFTPFVVGQQPWVPCSELNDDLRYPCRCRVQVDRALQLRILMNCDRVVFAGDFPPLPYGAPIVSFSQKWAGQQSLPTQIFSSYGLPLKELDFSHNSLRRLPDRLLSGIRGNITKVVLADNLLGDNLNPIFSTAEFHNLPALEELDLSGNSIRGLEEGLLIGCDVLKVLRLDRNNMNFVPSSSLNGPQSLKVLSLRENRIGTIRQATFVSQKTLEEVDLHSNMVSTIEGGAFISLSELQSLDLGRNRLSKFNSDVFQGIENLEKLDLSENFIADFPTVALKSFASLKNLNLSSNMISNMDPSHLNSLTSLQVLDLSRNNLVKLSPGTFVGLTDLRYLDVGVNSLRTVEDDAFDGLTSLQTLLLRDNNILLIPTTALSRLPSLTSIHLGFNRVTALSSDILRAVSDRINSLVLSRNVIRELPQGAFEHFKNLRHLDLSGNLLNTISAEVFSGLETTLEFLSLNQNRILGFTGQQLKFVNLWFLDISGNQMSEIPIDAFQSIPSLTHLNMSHNLHINVLPQSVFNQNDALISVDISHVGLKALPVNLFSKNHNLEQIYLSHNNLQEISENSFKNLKNLTHLDLSYNYIVTIRTPAFVNVMSIQYLSLKGNQLNAFKGEFFNTGTSLEVIDVSDNQLSYLFPSSFKIHPRLREIILTNNKFNFFPSELISTLQYLELVDLSGNALKNVDELDFARLPKLKSILLARNELESVSEMAFHNSSQIQHLDLSYNKIDRIGDRLFEGLIRLEHLNLAGNLLTELPDNVFDRSRLHMLESITLSHNLFEQAPLKALQKQYFFVSSVDLSHNDITDIPAEDSVMVNIKKLDLSFNPLSEKTINNVLTEPKTVRDLNLAGTGMKSVGQLETPFLYKLNLSYNNITKLSEKTFTRTTLLESLDLSHNQIGDISNSLAISWPKLKNLQRLNVSDNPVIMVLEGNFEGLSSLRILDLRNLEKCTKIEKNAFRTLANLVELRAYGYPRLGYFDVQGALQYVLALEKLDVEVKDTNIGADQLHSTLHPRLEELGLRGNRLKTVSSGVLAGLKAPAIIVRFRNTSVSNLPPALLFPLPRSSRITIDVGGSQLSTLQPQLLVALDDRRADLSMFGLDTNPIRCDCNSRALRRWIPTVGIEEVRCNSPDHLSGFLLVEIGDDELSCDSKRRTTATSSSASTTLPPRLVHRTSAEPDIIWSVAPSHERPKVAGEPKGAPVIGVATSTNDDNLIIGIVGGVVAFIAILIVAICIVRLRMTTTSYRGGPLANSPGAGAAQMWGAAWPGYAATLPPPSLSTATLPHKVQGGPGSVRYLAPPPPAPYFISLPPHDDKIYR</sequence>
<keyword evidence="4" id="KW-1133">Transmembrane helix</keyword>
<evidence type="ECO:0000313" key="8">
    <source>
        <dbReference type="RefSeq" id="XP_026485406.2"/>
    </source>
</evidence>
<dbReference type="Proteomes" id="UP001652626">
    <property type="component" value="Chromosome 12"/>
</dbReference>
<dbReference type="GO" id="GO:0071944">
    <property type="term" value="C:cell periphery"/>
    <property type="evidence" value="ECO:0007669"/>
    <property type="project" value="UniProtKB-ARBA"/>
</dbReference>